<accession>R4T8E2</accession>
<evidence type="ECO:0000313" key="1">
    <source>
        <dbReference type="EMBL" id="AGM11140.1"/>
    </source>
</evidence>
<dbReference type="Proteomes" id="UP000202022">
    <property type="component" value="Segment"/>
</dbReference>
<protein>
    <submittedName>
        <fullName evidence="1">Uncharacterized protein</fullName>
    </submittedName>
</protein>
<name>R4T8E2_9CAUD</name>
<organism evidence="1 2">
    <name type="scientific">Halorubrum tailed virus 4</name>
    <dbReference type="NCBI Taxonomy" id="1273752"/>
    <lineage>
        <taxon>Viruses</taxon>
        <taxon>Duplodnaviria</taxon>
        <taxon>Heunggongvirae</taxon>
        <taxon>Uroviricota</taxon>
        <taxon>Caudoviricetes</taxon>
        <taxon>Kirjokansivirales</taxon>
        <taxon>Haloferuviridae</taxon>
        <taxon>Saldibavirus</taxon>
        <taxon>Saldibavirus natrii</taxon>
        <taxon>Saldibavirus HRTV4</taxon>
    </lineage>
</organism>
<dbReference type="KEGG" id="vg:16194415"/>
<gene>
    <name evidence="1" type="primary">48</name>
    <name evidence="1" type="ORF">HRTV4_48</name>
</gene>
<dbReference type="RefSeq" id="YP_008059537.1">
    <property type="nucleotide sequence ID" value="NC_021329.1"/>
</dbReference>
<keyword evidence="2" id="KW-1185">Reference proteome</keyword>
<proteinExistence type="predicted"/>
<reference evidence="1 2" key="1">
    <citation type="submission" date="2012-12" db="EMBL/GenBank/DDBJ databases">
        <authorList>
            <person name="Sencilo A."/>
            <person name="Jacobs-Sera D."/>
            <person name="Russell D.A."/>
            <person name="Ko C."/>
            <person name="Atanasova N."/>
            <person name="Osterlund E."/>
            <person name="Oksanen H.M."/>
            <person name="Bamford D.H."/>
            <person name="Hatfull G.F."/>
            <person name="Roine E."/>
            <person name="Hendrix R.W."/>
        </authorList>
    </citation>
    <scope>NUCLEOTIDE SEQUENCE [LARGE SCALE GENOMIC DNA]</scope>
</reference>
<sequence length="71" mass="8420">MKVRHKHARMSQRWFDRDGWDDTQASETDGTHTCRVCDHAATIQTPQRRTEHYCTECEAWQRFESVHTDAA</sequence>
<dbReference type="EMBL" id="KC292023">
    <property type="protein sequence ID" value="AGM11140.1"/>
    <property type="molecule type" value="Genomic_DNA"/>
</dbReference>
<dbReference type="GeneID" id="16194415"/>
<evidence type="ECO:0000313" key="2">
    <source>
        <dbReference type="Proteomes" id="UP000202022"/>
    </source>
</evidence>